<dbReference type="SMART" id="SM00642">
    <property type="entry name" value="Aamy"/>
    <property type="match status" value="1"/>
</dbReference>
<comment type="similarity">
    <text evidence="1">Belongs to the glycosyl hydrolase 13 family.</text>
</comment>
<evidence type="ECO:0000259" key="5">
    <source>
        <dbReference type="SMART" id="SM00642"/>
    </source>
</evidence>
<dbReference type="GO" id="GO:0033934">
    <property type="term" value="F:glucan 1,4-alpha-maltotriohydrolase activity"/>
    <property type="evidence" value="ECO:0007669"/>
    <property type="project" value="TreeGrafter"/>
</dbReference>
<dbReference type="FunFam" id="3.20.20.80:FF:000064">
    <property type="entry name" value="Oligo-1,6-glucosidase"/>
    <property type="match status" value="1"/>
</dbReference>
<evidence type="ECO:0000256" key="4">
    <source>
        <dbReference type="ARBA" id="ARBA00026248"/>
    </source>
</evidence>
<dbReference type="Proteomes" id="UP000696280">
    <property type="component" value="Unassembled WGS sequence"/>
</dbReference>
<comment type="caution">
    <text evidence="6">The sequence shown here is derived from an EMBL/GenBank/DDBJ whole genome shotgun (WGS) entry which is preliminary data.</text>
</comment>
<dbReference type="OrthoDB" id="1740265at2759"/>
<sequence>MSAEPVVKMGSKKINKAWWKEATIYQIYPASFADANGDGIGDIPGIIEKLDYIKGIGVDVIWLCPVYKSPQVDMGYDIEDYKEIHDKYGTVGDIEKLIQGCRERGLKFLMDLVVNHTSDKHYWFQESRKSKDNPYRDFYIWRPAKILEDGSRAPPNNWGAVWGGSAWEWDEQTQEYYLHIFAPEQPDLNWEHPPVRDAVHDIMRFWLDKGVDGFRMDVINFISKTPGLPDAPITRPDQKYQPGDIHFACGPRLHEYLLELGTILKEYNAFSVGEMPSVHDPKEILNAVQFDRGELNMIFHFEIVDMDHGPRGKFSPKQWSMAHLKSIVNKWQRFMLDNDGWNALYLENHDQSRSVSRWGNDSEAFRVICAKMFATFLGLQSGTVFLYQGQELGMINVPVDRPIEDYRDLETLNAWEEYVYLSPQNLLFLLQKRLSGFEGIIQRYPDDIALQKSTMSEIQKKSRDNARTPMQWSPTPNGGFCPPTSTPWQAPNPSYTTINASTQVSSPDSVYTYWNTILSLRKSHTDIFVYGDFRMVDGENDDIFAYVRTFEGKKVLVANNFRDRDVRWSIPEGMKVKGGEGVLVSNYGVLPVVKEGVVEMRPFEGFAVFVE</sequence>
<dbReference type="PANTHER" id="PTHR10357">
    <property type="entry name" value="ALPHA-AMYLASE FAMILY MEMBER"/>
    <property type="match status" value="1"/>
</dbReference>
<keyword evidence="7" id="KW-1185">Reference proteome</keyword>
<evidence type="ECO:0000256" key="1">
    <source>
        <dbReference type="ARBA" id="ARBA00008061"/>
    </source>
</evidence>
<dbReference type="InterPro" id="IPR045857">
    <property type="entry name" value="O16G_dom_2"/>
</dbReference>
<dbReference type="InterPro" id="IPR013780">
    <property type="entry name" value="Glyco_hydro_b"/>
</dbReference>
<dbReference type="InterPro" id="IPR006047">
    <property type="entry name" value="GH13_cat_dom"/>
</dbReference>
<dbReference type="InterPro" id="IPR032091">
    <property type="entry name" value="Malt_amylase-like_C"/>
</dbReference>
<dbReference type="EMBL" id="CAJVRL010000044">
    <property type="protein sequence ID" value="CAG8951623.1"/>
    <property type="molecule type" value="Genomic_DNA"/>
</dbReference>
<dbReference type="SUPFAM" id="SSF51445">
    <property type="entry name" value="(Trans)glycosidases"/>
    <property type="match status" value="1"/>
</dbReference>
<evidence type="ECO:0000313" key="6">
    <source>
        <dbReference type="EMBL" id="CAG8951623.1"/>
    </source>
</evidence>
<evidence type="ECO:0000256" key="2">
    <source>
        <dbReference type="ARBA" id="ARBA00022801"/>
    </source>
</evidence>
<dbReference type="GO" id="GO:0004556">
    <property type="term" value="F:alpha-amylase activity"/>
    <property type="evidence" value="ECO:0007669"/>
    <property type="project" value="TreeGrafter"/>
</dbReference>
<dbReference type="AlphaFoldDB" id="A0A9N9PQM7"/>
<evidence type="ECO:0000313" key="7">
    <source>
        <dbReference type="Proteomes" id="UP000696280"/>
    </source>
</evidence>
<keyword evidence="4" id="KW-0462">Maltose metabolism</keyword>
<dbReference type="GO" id="GO:0004575">
    <property type="term" value="F:sucrose alpha-glucosidase activity"/>
    <property type="evidence" value="ECO:0007669"/>
    <property type="project" value="TreeGrafter"/>
</dbReference>
<dbReference type="Gene3D" id="3.20.20.80">
    <property type="entry name" value="Glycosidases"/>
    <property type="match status" value="1"/>
</dbReference>
<dbReference type="GO" id="GO:0004574">
    <property type="term" value="F:oligo-1,6-glucosidase activity"/>
    <property type="evidence" value="ECO:0007669"/>
    <property type="project" value="TreeGrafter"/>
</dbReference>
<dbReference type="Gene3D" id="3.90.400.10">
    <property type="entry name" value="Oligo-1,6-glucosidase, Domain 2"/>
    <property type="match status" value="1"/>
</dbReference>
<evidence type="ECO:0000256" key="3">
    <source>
        <dbReference type="ARBA" id="ARBA00023295"/>
    </source>
</evidence>
<dbReference type="FunFam" id="2.60.40.1180:FF:000007">
    <property type="entry name" value="Sucrose isomerase"/>
    <property type="match status" value="1"/>
</dbReference>
<accession>A0A9N9PQM7</accession>
<keyword evidence="3" id="KW-0326">Glycosidase</keyword>
<name>A0A9N9PQM7_9HELO</name>
<dbReference type="PANTHER" id="PTHR10357:SF232">
    <property type="entry name" value="GLYCOSYL HYDROLASE FAMILY 13 CATALYTIC DOMAIN-CONTAINING PROTEIN"/>
    <property type="match status" value="1"/>
</dbReference>
<dbReference type="InterPro" id="IPR017853">
    <property type="entry name" value="GH"/>
</dbReference>
<dbReference type="Pfam" id="PF00128">
    <property type="entry name" value="Alpha-amylase"/>
    <property type="match status" value="1"/>
</dbReference>
<dbReference type="FunFam" id="3.90.400.10:FF:000004">
    <property type="entry name" value="Oligo-1,6-glucosidase"/>
    <property type="match status" value="1"/>
</dbReference>
<dbReference type="Pfam" id="PF16657">
    <property type="entry name" value="Malt_amylase_C"/>
    <property type="match status" value="1"/>
</dbReference>
<dbReference type="CDD" id="cd11333">
    <property type="entry name" value="AmyAc_SI_OligoGlu_DGase"/>
    <property type="match status" value="1"/>
</dbReference>
<proteinExistence type="inferred from homology"/>
<feature type="domain" description="Glycosyl hydrolase family 13 catalytic" evidence="5">
    <location>
        <begin position="26"/>
        <end position="438"/>
    </location>
</feature>
<protein>
    <recommendedName>
        <fullName evidence="5">Glycosyl hydrolase family 13 catalytic domain-containing protein</fullName>
    </recommendedName>
</protein>
<reference evidence="6" key="1">
    <citation type="submission" date="2021-07" db="EMBL/GenBank/DDBJ databases">
        <authorList>
            <person name="Durling M."/>
        </authorList>
    </citation>
    <scope>NUCLEOTIDE SEQUENCE</scope>
</reference>
<dbReference type="GO" id="GO:0005987">
    <property type="term" value="P:sucrose catabolic process"/>
    <property type="evidence" value="ECO:0007669"/>
    <property type="project" value="TreeGrafter"/>
</dbReference>
<organism evidence="6 7">
    <name type="scientific">Hymenoscyphus fraxineus</name>
    <dbReference type="NCBI Taxonomy" id="746836"/>
    <lineage>
        <taxon>Eukaryota</taxon>
        <taxon>Fungi</taxon>
        <taxon>Dikarya</taxon>
        <taxon>Ascomycota</taxon>
        <taxon>Pezizomycotina</taxon>
        <taxon>Leotiomycetes</taxon>
        <taxon>Helotiales</taxon>
        <taxon>Helotiaceae</taxon>
        <taxon>Hymenoscyphus</taxon>
    </lineage>
</organism>
<dbReference type="GO" id="GO:0000025">
    <property type="term" value="P:maltose catabolic process"/>
    <property type="evidence" value="ECO:0007669"/>
    <property type="project" value="TreeGrafter"/>
</dbReference>
<gene>
    <name evidence="6" type="ORF">HYFRA_00005423</name>
</gene>
<dbReference type="SUPFAM" id="SSF51011">
    <property type="entry name" value="Glycosyl hydrolase domain"/>
    <property type="match status" value="1"/>
</dbReference>
<keyword evidence="2" id="KW-0378">Hydrolase</keyword>
<dbReference type="Gene3D" id="2.60.40.1180">
    <property type="entry name" value="Golgi alpha-mannosidase II"/>
    <property type="match status" value="1"/>
</dbReference>